<evidence type="ECO:0000313" key="1">
    <source>
        <dbReference type="EMBL" id="MDT0608003.1"/>
    </source>
</evidence>
<dbReference type="RefSeq" id="WP_311352324.1">
    <property type="nucleotide sequence ID" value="NZ_JAVRHR010000003.1"/>
</dbReference>
<dbReference type="Proteomes" id="UP001255246">
    <property type="component" value="Unassembled WGS sequence"/>
</dbReference>
<comment type="caution">
    <text evidence="1">The sequence shown here is derived from an EMBL/GenBank/DDBJ whole genome shotgun (WGS) entry which is preliminary data.</text>
</comment>
<dbReference type="GO" id="GO:0016805">
    <property type="term" value="F:dipeptidase activity"/>
    <property type="evidence" value="ECO:0007669"/>
    <property type="project" value="UniProtKB-KW"/>
</dbReference>
<sequence length="404" mass="45199">MGSNKIYKGYQSFQYLEKDVDYKSFELAKEIDRVPSKKVSLNAEQEQLVDHILKENVLISVHEHLGTFPKDIMQTPSYIKEGRMATAFEGLSKGHWDCVFDNLMNGVCQIHSKGGWKWSEVIHDLGMRLCDIAHQDFVIHCKTVDDIYRAHREGKVALVAVMEGAMMIENELDRIDLLYGFGLRSLGITYSESNALGSGLKEERDGGLTKFGKRAVERMNKVGMLIDVSHTGDQTALDTIKHSTKPIIISHIGAKALWNTNRMAPDEVFKACADKGGVIGIEAAPHTTLTPNHRKHNLDAVMEHFEHVKDLVGIDHVTLGPDTLYGDHVGLHKAYTAALSLKASKGTGKPGMEYEPVEYVDGLENPTEGSYNILRWLVKHGYSEMEIAKVMGQNTLRLLKEVWV</sequence>
<keyword evidence="1" id="KW-0224">Dipeptidase</keyword>
<dbReference type="EC" id="3.4.13.-" evidence="1"/>
<dbReference type="InterPro" id="IPR008257">
    <property type="entry name" value="Pept_M19"/>
</dbReference>
<gene>
    <name evidence="1" type="ORF">RM706_13225</name>
</gene>
<name>A0ABU3ACU6_9FLAO</name>
<organism evidence="1 2">
    <name type="scientific">Croceitalea rosinachiae</name>
    <dbReference type="NCBI Taxonomy" id="3075596"/>
    <lineage>
        <taxon>Bacteria</taxon>
        <taxon>Pseudomonadati</taxon>
        <taxon>Bacteroidota</taxon>
        <taxon>Flavobacteriia</taxon>
        <taxon>Flavobacteriales</taxon>
        <taxon>Flavobacteriaceae</taxon>
        <taxon>Croceitalea</taxon>
    </lineage>
</organism>
<dbReference type="PROSITE" id="PS51365">
    <property type="entry name" value="RENAL_DIPEPTIDASE_2"/>
    <property type="match status" value="1"/>
</dbReference>
<dbReference type="EMBL" id="JAVRHR010000003">
    <property type="protein sequence ID" value="MDT0608003.1"/>
    <property type="molecule type" value="Genomic_DNA"/>
</dbReference>
<reference evidence="1 2" key="1">
    <citation type="submission" date="2023-09" db="EMBL/GenBank/DDBJ databases">
        <authorList>
            <person name="Rey-Velasco X."/>
        </authorList>
    </citation>
    <scope>NUCLEOTIDE SEQUENCE [LARGE SCALE GENOMIC DNA]</scope>
    <source>
        <strain evidence="1 2">F388</strain>
    </source>
</reference>
<dbReference type="Pfam" id="PF01244">
    <property type="entry name" value="Peptidase_M19"/>
    <property type="match status" value="1"/>
</dbReference>
<evidence type="ECO:0000313" key="2">
    <source>
        <dbReference type="Proteomes" id="UP001255246"/>
    </source>
</evidence>
<dbReference type="Gene3D" id="3.20.20.140">
    <property type="entry name" value="Metal-dependent hydrolases"/>
    <property type="match status" value="1"/>
</dbReference>
<dbReference type="PANTHER" id="PTHR10443:SF12">
    <property type="entry name" value="DIPEPTIDASE"/>
    <property type="match status" value="1"/>
</dbReference>
<dbReference type="InterPro" id="IPR032466">
    <property type="entry name" value="Metal_Hydrolase"/>
</dbReference>
<proteinExistence type="predicted"/>
<keyword evidence="1" id="KW-0378">Hydrolase</keyword>
<dbReference type="PANTHER" id="PTHR10443">
    <property type="entry name" value="MICROSOMAL DIPEPTIDASE"/>
    <property type="match status" value="1"/>
</dbReference>
<dbReference type="SUPFAM" id="SSF51556">
    <property type="entry name" value="Metallo-dependent hydrolases"/>
    <property type="match status" value="1"/>
</dbReference>
<keyword evidence="1" id="KW-0645">Protease</keyword>
<protein>
    <submittedName>
        <fullName evidence="1">Membrane dipeptidase</fullName>
        <ecNumber evidence="1">3.4.13.-</ecNumber>
    </submittedName>
</protein>
<accession>A0ABU3ACU6</accession>
<keyword evidence="2" id="KW-1185">Reference proteome</keyword>